<dbReference type="RefSeq" id="WP_145876315.1">
    <property type="nucleotide sequence ID" value="NZ_CP046904.1"/>
</dbReference>
<dbReference type="EMBL" id="VLKW01000005">
    <property type="protein sequence ID" value="TWI46681.1"/>
    <property type="molecule type" value="Genomic_DNA"/>
</dbReference>
<proteinExistence type="predicted"/>
<sequence length="72" mass="7813">MTPPDPGTVSLTSTWFLRPGSEQEALRALAQLADEVYAQEPATLVYCIHVPFTGDARLQALPPPAPTTVLFF</sequence>
<dbReference type="AlphaFoldDB" id="A0A562PQF7"/>
<evidence type="ECO:0000313" key="2">
    <source>
        <dbReference type="EMBL" id="TWI46681.1"/>
    </source>
</evidence>
<accession>A0A562PQF7</accession>
<evidence type="ECO:0000313" key="3">
    <source>
        <dbReference type="Proteomes" id="UP000315112"/>
    </source>
</evidence>
<dbReference type="Gene3D" id="3.30.70.100">
    <property type="match status" value="1"/>
</dbReference>
<organism evidence="2 3">
    <name type="scientific">Pseudoduganella flava</name>
    <dbReference type="NCBI Taxonomy" id="871742"/>
    <lineage>
        <taxon>Bacteria</taxon>
        <taxon>Pseudomonadati</taxon>
        <taxon>Pseudomonadota</taxon>
        <taxon>Betaproteobacteria</taxon>
        <taxon>Burkholderiales</taxon>
        <taxon>Oxalobacteraceae</taxon>
        <taxon>Telluria group</taxon>
        <taxon>Pseudoduganella</taxon>
    </lineage>
</organism>
<dbReference type="Proteomes" id="UP000315112">
    <property type="component" value="Unassembled WGS sequence"/>
</dbReference>
<evidence type="ECO:0000313" key="4">
    <source>
        <dbReference type="Proteomes" id="UP000437862"/>
    </source>
</evidence>
<evidence type="ECO:0000313" key="1">
    <source>
        <dbReference type="EMBL" id="QGZ37852.1"/>
    </source>
</evidence>
<reference evidence="2 3" key="1">
    <citation type="journal article" date="2015" name="Stand. Genomic Sci.">
        <title>Genomic Encyclopedia of Bacterial and Archaeal Type Strains, Phase III: the genomes of soil and plant-associated and newly described type strains.</title>
        <authorList>
            <person name="Whitman W.B."/>
            <person name="Woyke T."/>
            <person name="Klenk H.P."/>
            <person name="Zhou Y."/>
            <person name="Lilburn T.G."/>
            <person name="Beck B.J."/>
            <person name="De Vos P."/>
            <person name="Vandamme P."/>
            <person name="Eisen J.A."/>
            <person name="Garrity G."/>
            <person name="Hugenholtz P."/>
            <person name="Kyrpides N.C."/>
        </authorList>
    </citation>
    <scope>NUCLEOTIDE SEQUENCE [LARGE SCALE GENOMIC DNA]</scope>
    <source>
        <strain evidence="2 3">CGMCC 1.10685</strain>
    </source>
</reference>
<gene>
    <name evidence="1" type="ORF">GO485_01510</name>
    <name evidence="2" type="ORF">IP92_03044</name>
</gene>
<dbReference type="Proteomes" id="UP000437862">
    <property type="component" value="Chromosome"/>
</dbReference>
<name>A0A562PQF7_9BURK</name>
<keyword evidence="4" id="KW-1185">Reference proteome</keyword>
<dbReference type="EMBL" id="CP046904">
    <property type="protein sequence ID" value="QGZ37852.1"/>
    <property type="molecule type" value="Genomic_DNA"/>
</dbReference>
<reference evidence="2" key="2">
    <citation type="submission" date="2019-07" db="EMBL/GenBank/DDBJ databases">
        <authorList>
            <person name="Whitman W."/>
            <person name="Huntemann M."/>
            <person name="Clum A."/>
            <person name="Pillay M."/>
            <person name="Palaniappan K."/>
            <person name="Varghese N."/>
            <person name="Mikhailova N."/>
            <person name="Stamatis D."/>
            <person name="Reddy T."/>
            <person name="Daum C."/>
            <person name="Shapiro N."/>
            <person name="Ivanova N."/>
            <person name="Kyrpides N."/>
            <person name="Woyke T."/>
        </authorList>
    </citation>
    <scope>NUCLEOTIDE SEQUENCE</scope>
    <source>
        <strain evidence="2">CGMCC 1.10685</strain>
    </source>
</reference>
<protein>
    <submittedName>
        <fullName evidence="2">Uncharacterized protein</fullName>
    </submittedName>
</protein>
<reference evidence="1 4" key="3">
    <citation type="submission" date="2019-12" db="EMBL/GenBank/DDBJ databases">
        <title>Draft Genome Sequences of Six Type Strains of the Genus Massilia.</title>
        <authorList>
            <person name="Miess H."/>
            <person name="Frediansyah A."/>
            <person name="Goeker M."/>
            <person name="Gross H."/>
        </authorList>
    </citation>
    <scope>NUCLEOTIDE SEQUENCE [LARGE SCALE GENOMIC DNA]</scope>
    <source>
        <strain evidence="1 4">DSM 26639</strain>
    </source>
</reference>